<comment type="caution">
    <text evidence="2">The sequence shown here is derived from an EMBL/GenBank/DDBJ whole genome shotgun (WGS) entry which is preliminary data.</text>
</comment>
<feature type="compositionally biased region" description="Acidic residues" evidence="1">
    <location>
        <begin position="177"/>
        <end position="186"/>
    </location>
</feature>
<feature type="compositionally biased region" description="Polar residues" evidence="1">
    <location>
        <begin position="371"/>
        <end position="380"/>
    </location>
</feature>
<dbReference type="Proteomes" id="UP000078240">
    <property type="component" value="Unassembled WGS sequence"/>
</dbReference>
<evidence type="ECO:0000256" key="1">
    <source>
        <dbReference type="SAM" id="MobiDB-lite"/>
    </source>
</evidence>
<sequence>MQPPKNVHVYSPGCLVSSPPRGLIGQPVGHLRQPPCHIPRRRRQAAPAPLVPPPPPEMRTHRCQGRKSLFVMPQQGPQRVPLVAVLVNVRHAAPQARLQLLRVVAEQQHDARPRQRREGGPGVVREVGAQRLARHDGQAVARLDGQARQRQAHAREDVDDDLLVDARRPARPRGPPPEDDVAAEEAGEEGVVGACSATKSAHAPCDAMRLIRGLREEYSSAPASPACISSQSAPGYSRASSSPAAPARPFAGNYTSPQRTHQVSPVWFLIRLIRRDPGYLIERRGRHLVREDEGWWYVRSRPEQEDHAARERKTRVSFTDDIDGTPRRECLHQRVRKAHLGPVDGTIARRLDQREDIVVARVNGDALQRGLRSTTSQSGAQRVMGDRRGEKRTLRTSSVDAMVCLGYFLGSRRSVTLGGVTACSGGGGDNGCSEERAERRAGGGTSSAQASHMSHREKRTRVYRGRDAGAGGGREVARSRTEGRRRSMAVGSASYRRRRSAESQTGGGHAPQ</sequence>
<feature type="region of interest" description="Disordered" evidence="1">
    <location>
        <begin position="422"/>
        <end position="512"/>
    </location>
</feature>
<evidence type="ECO:0000313" key="3">
    <source>
        <dbReference type="Proteomes" id="UP000078240"/>
    </source>
</evidence>
<feature type="region of interest" description="Disordered" evidence="1">
    <location>
        <begin position="130"/>
        <end position="186"/>
    </location>
</feature>
<accession>A0A179GVC6</accession>
<organism evidence="2 3">
    <name type="scientific">Purpureocillium lilacinum</name>
    <name type="common">Paecilomyces lilacinus</name>
    <dbReference type="NCBI Taxonomy" id="33203"/>
    <lineage>
        <taxon>Eukaryota</taxon>
        <taxon>Fungi</taxon>
        <taxon>Dikarya</taxon>
        <taxon>Ascomycota</taxon>
        <taxon>Pezizomycotina</taxon>
        <taxon>Sordariomycetes</taxon>
        <taxon>Hypocreomycetidae</taxon>
        <taxon>Hypocreales</taxon>
        <taxon>Ophiocordycipitaceae</taxon>
        <taxon>Purpureocillium</taxon>
    </lineage>
</organism>
<feature type="region of interest" description="Disordered" evidence="1">
    <location>
        <begin position="224"/>
        <end position="258"/>
    </location>
</feature>
<evidence type="ECO:0000313" key="2">
    <source>
        <dbReference type="EMBL" id="OAQ81907.1"/>
    </source>
</evidence>
<gene>
    <name evidence="2" type="ORF">VFPBJ_04491</name>
</gene>
<feature type="compositionally biased region" description="Basic and acidic residues" evidence="1">
    <location>
        <begin position="384"/>
        <end position="393"/>
    </location>
</feature>
<proteinExistence type="predicted"/>
<feature type="compositionally biased region" description="Basic residues" evidence="1">
    <location>
        <begin position="453"/>
        <end position="463"/>
    </location>
</feature>
<protein>
    <submittedName>
        <fullName evidence="2">Uncharacterized protein</fullName>
    </submittedName>
</protein>
<name>A0A179GVC6_PURLI</name>
<feature type="compositionally biased region" description="Low complexity" evidence="1">
    <location>
        <begin position="224"/>
        <end position="251"/>
    </location>
</feature>
<dbReference type="EMBL" id="LSBH01000003">
    <property type="protein sequence ID" value="OAQ81907.1"/>
    <property type="molecule type" value="Genomic_DNA"/>
</dbReference>
<dbReference type="AlphaFoldDB" id="A0A179GVC6"/>
<reference evidence="2 3" key="1">
    <citation type="submission" date="2016-01" db="EMBL/GenBank/DDBJ databases">
        <title>Biosynthesis of antibiotic leucinostatins and their inhibition on Phytophthora in bio-control Purpureocillium lilacinum.</title>
        <authorList>
            <person name="Wang G."/>
            <person name="Liu Z."/>
            <person name="Lin R."/>
            <person name="Li E."/>
            <person name="Mao Z."/>
            <person name="Ling J."/>
            <person name="Yin W."/>
            <person name="Xie B."/>
        </authorList>
    </citation>
    <scope>NUCLEOTIDE SEQUENCE [LARGE SCALE GENOMIC DNA]</scope>
    <source>
        <strain evidence="2">PLBJ-1</strain>
    </source>
</reference>
<feature type="region of interest" description="Disordered" evidence="1">
    <location>
        <begin position="371"/>
        <end position="393"/>
    </location>
</feature>
<feature type="compositionally biased region" description="Basic and acidic residues" evidence="1">
    <location>
        <begin position="475"/>
        <end position="485"/>
    </location>
</feature>